<dbReference type="Pfam" id="PF08734">
    <property type="entry name" value="GYD"/>
    <property type="match status" value="1"/>
</dbReference>
<dbReference type="AlphaFoldDB" id="A0A7C5EPK1"/>
<evidence type="ECO:0000313" key="1">
    <source>
        <dbReference type="EMBL" id="HGZ11558.1"/>
    </source>
</evidence>
<gene>
    <name evidence="1" type="ORF">ENW48_05025</name>
</gene>
<dbReference type="InterPro" id="IPR014845">
    <property type="entry name" value="GYD/TTHA1554"/>
</dbReference>
<comment type="caution">
    <text evidence="1">The sequence shown here is derived from an EMBL/GenBank/DDBJ whole genome shotgun (WGS) entry which is preliminary data.</text>
</comment>
<sequence>MPTFAMFGKYSLEAIKQISAARTEQTRKLAEKFQGKITAMYALLGEHDLLFLVDMPGPESAMQFSVALAKATGISFTTSPAVTVEEFDRLMTGL</sequence>
<proteinExistence type="predicted"/>
<protein>
    <submittedName>
        <fullName evidence="1">GYD domain-containing protein</fullName>
    </submittedName>
</protein>
<name>A0A7C5EPK1_9BACT</name>
<accession>A0A7C5EPK1</accession>
<organism evidence="1">
    <name type="scientific">Desulfobacca acetoxidans</name>
    <dbReference type="NCBI Taxonomy" id="60893"/>
    <lineage>
        <taxon>Bacteria</taxon>
        <taxon>Pseudomonadati</taxon>
        <taxon>Thermodesulfobacteriota</taxon>
        <taxon>Desulfobaccia</taxon>
        <taxon>Desulfobaccales</taxon>
        <taxon>Desulfobaccaceae</taxon>
        <taxon>Desulfobacca</taxon>
    </lineage>
</organism>
<reference evidence="1" key="1">
    <citation type="journal article" date="2020" name="mSystems">
        <title>Genome- and Community-Level Interaction Insights into Carbon Utilization and Element Cycling Functions of Hydrothermarchaeota in Hydrothermal Sediment.</title>
        <authorList>
            <person name="Zhou Z."/>
            <person name="Liu Y."/>
            <person name="Xu W."/>
            <person name="Pan J."/>
            <person name="Luo Z.H."/>
            <person name="Li M."/>
        </authorList>
    </citation>
    <scope>NUCLEOTIDE SEQUENCE [LARGE SCALE GENOMIC DNA]</scope>
    <source>
        <strain evidence="1">SpSt-853</strain>
    </source>
</reference>
<dbReference type="EMBL" id="DTKJ01000039">
    <property type="protein sequence ID" value="HGZ11558.1"/>
    <property type="molecule type" value="Genomic_DNA"/>
</dbReference>